<keyword evidence="2" id="KW-1185">Reference proteome</keyword>
<dbReference type="RefSeq" id="WP_108404409.1">
    <property type="nucleotide sequence ID" value="NZ_CP026948.1"/>
</dbReference>
<dbReference type="Proteomes" id="UP000244754">
    <property type="component" value="Chromosome"/>
</dbReference>
<dbReference type="KEGG" id="clia:C3E79_07815"/>
<dbReference type="OrthoDB" id="4406142at2"/>
<evidence type="ECO:0000313" key="2">
    <source>
        <dbReference type="Proteomes" id="UP000244754"/>
    </source>
</evidence>
<dbReference type="EMBL" id="CP026948">
    <property type="protein sequence ID" value="AWB84400.1"/>
    <property type="molecule type" value="Genomic_DNA"/>
</dbReference>
<accession>A0A2S0WF73</accession>
<name>A0A2S0WF73_9CORY</name>
<protein>
    <submittedName>
        <fullName evidence="1">Uncharacterized protein</fullName>
    </submittedName>
</protein>
<reference evidence="2" key="1">
    <citation type="submission" date="2018-01" db="EMBL/GenBank/DDBJ databases">
        <authorList>
            <person name="Li J."/>
        </authorList>
    </citation>
    <scope>NUCLEOTIDE SEQUENCE [LARGE SCALE GENOMIC DNA]</scope>
    <source>
        <strain evidence="2">2184</strain>
    </source>
</reference>
<gene>
    <name evidence="1" type="ORF">C3E79_07815</name>
</gene>
<dbReference type="AlphaFoldDB" id="A0A2S0WF73"/>
<evidence type="ECO:0000313" key="1">
    <source>
        <dbReference type="EMBL" id="AWB84400.1"/>
    </source>
</evidence>
<sequence>MSTPHHSPAADPTSQANTAALRRVPASVFTLAYGATIIAILAGGAVMIANSHAAEPAPPSVGRPLRAFNPVETSLDNVTESLRPYLLGDASTARTSTGVTLTATMTQQAQDDLADFSGHVSRLLEQNCIDSMTVKTQDNLRINIWGYCYFTPGPVALQTYITDALDGGADSVAFSAYPGRPIDQEASLIWFTDSVEEGDKAVESWDDLDLVPATDQLSLVVYDPERVRVRGKFSEETSRVETNHEDDTGEAFAEKWR</sequence>
<organism evidence="1 2">
    <name type="scientific">Corynebacterium liangguodongii</name>
    <dbReference type="NCBI Taxonomy" id="2079535"/>
    <lineage>
        <taxon>Bacteria</taxon>
        <taxon>Bacillati</taxon>
        <taxon>Actinomycetota</taxon>
        <taxon>Actinomycetes</taxon>
        <taxon>Mycobacteriales</taxon>
        <taxon>Corynebacteriaceae</taxon>
        <taxon>Corynebacterium</taxon>
    </lineage>
</organism>
<proteinExistence type="predicted"/>